<evidence type="ECO:0000256" key="1">
    <source>
        <dbReference type="ARBA" id="ARBA00009518"/>
    </source>
</evidence>
<evidence type="ECO:0000256" key="4">
    <source>
        <dbReference type="ARBA" id="ARBA00022723"/>
    </source>
</evidence>
<dbReference type="EMBL" id="JANUCT010000017">
    <property type="protein sequence ID" value="MCS3904182.1"/>
    <property type="molecule type" value="Genomic_DNA"/>
</dbReference>
<dbReference type="GO" id="GO:0048476">
    <property type="term" value="C:Holliday junction resolvase complex"/>
    <property type="evidence" value="ECO:0007669"/>
    <property type="project" value="UniProtKB-UniRule"/>
</dbReference>
<sequence length="171" mass="18257">MIRVVGIDPGSRITGFGIIDCEGNHLRHVDHGAIQAGDGELGERLRRIFSELGAAIDRHAPAEAAIERVFMNKNADSAIKLGQARGVAIVAASLQDVAVHEYSANQIKQALVGRGHATKTQIQHMVKILLNLRETPQADAADALAVAVCHAHTRASLQRIPGRTSRAGRVS</sequence>
<keyword evidence="5 13" id="KW-0255">Endonuclease</keyword>
<keyword evidence="9 13" id="KW-0238">DNA-binding</keyword>
<comment type="caution">
    <text evidence="15">The sequence shown here is derived from an EMBL/GenBank/DDBJ whole genome shotgun (WGS) entry which is preliminary data.</text>
</comment>
<comment type="subcellular location">
    <subcellularLocation>
        <location evidence="13">Cytoplasm</location>
    </subcellularLocation>
</comment>
<evidence type="ECO:0000256" key="3">
    <source>
        <dbReference type="ARBA" id="ARBA00022722"/>
    </source>
</evidence>
<dbReference type="PANTHER" id="PTHR30194:SF3">
    <property type="entry name" value="CROSSOVER JUNCTION ENDODEOXYRIBONUCLEASE RUVC"/>
    <property type="match status" value="1"/>
</dbReference>
<dbReference type="InterPro" id="IPR002176">
    <property type="entry name" value="X-over_junc_endoDNase_RuvC"/>
</dbReference>
<evidence type="ECO:0000313" key="16">
    <source>
        <dbReference type="Proteomes" id="UP001204445"/>
    </source>
</evidence>
<organism evidence="15 16">
    <name type="scientific">Methylohalomonas lacus</name>
    <dbReference type="NCBI Taxonomy" id="398773"/>
    <lineage>
        <taxon>Bacteria</taxon>
        <taxon>Pseudomonadati</taxon>
        <taxon>Pseudomonadota</taxon>
        <taxon>Gammaproteobacteria</taxon>
        <taxon>Methylohalomonadales</taxon>
        <taxon>Methylohalomonadaceae</taxon>
        <taxon>Methylohalomonas</taxon>
    </lineage>
</organism>
<evidence type="ECO:0000256" key="7">
    <source>
        <dbReference type="ARBA" id="ARBA00022801"/>
    </source>
</evidence>
<accession>A0AAE3L5W8</accession>
<reference evidence="15" key="1">
    <citation type="submission" date="2022-08" db="EMBL/GenBank/DDBJ databases">
        <title>Genomic Encyclopedia of Type Strains, Phase III (KMG-III): the genomes of soil and plant-associated and newly described type strains.</title>
        <authorList>
            <person name="Whitman W."/>
        </authorList>
    </citation>
    <scope>NUCLEOTIDE SEQUENCE</scope>
    <source>
        <strain evidence="15">HMT 1</strain>
    </source>
</reference>
<dbReference type="NCBIfam" id="NF000711">
    <property type="entry name" value="PRK00039.2-1"/>
    <property type="match status" value="1"/>
</dbReference>
<keyword evidence="10 13" id="KW-0233">DNA recombination</keyword>
<keyword evidence="4 13" id="KW-0479">Metal-binding</keyword>
<comment type="cofactor">
    <cofactor evidence="13">
        <name>Mg(2+)</name>
        <dbReference type="ChEBI" id="CHEBI:18420"/>
    </cofactor>
    <text evidence="13">Binds 2 Mg(2+) ion per subunit.</text>
</comment>
<dbReference type="GO" id="GO:0000287">
    <property type="term" value="F:magnesium ion binding"/>
    <property type="evidence" value="ECO:0007669"/>
    <property type="project" value="UniProtKB-UniRule"/>
</dbReference>
<dbReference type="PANTHER" id="PTHR30194">
    <property type="entry name" value="CROSSOVER JUNCTION ENDODEOXYRIBONUCLEASE RUVC"/>
    <property type="match status" value="1"/>
</dbReference>
<dbReference type="GO" id="GO:0003677">
    <property type="term" value="F:DNA binding"/>
    <property type="evidence" value="ECO:0007669"/>
    <property type="project" value="UniProtKB-KW"/>
</dbReference>
<keyword evidence="3 13" id="KW-0540">Nuclease</keyword>
<feature type="active site" evidence="13">
    <location>
        <position position="8"/>
    </location>
</feature>
<keyword evidence="2 13" id="KW-0963">Cytoplasm</keyword>
<name>A0AAE3L5W8_9GAMM</name>
<evidence type="ECO:0000256" key="2">
    <source>
        <dbReference type="ARBA" id="ARBA00022490"/>
    </source>
</evidence>
<dbReference type="NCBIfam" id="TIGR00228">
    <property type="entry name" value="ruvC"/>
    <property type="match status" value="1"/>
</dbReference>
<feature type="active site" evidence="13">
    <location>
        <position position="139"/>
    </location>
</feature>
<dbReference type="InterPro" id="IPR012337">
    <property type="entry name" value="RNaseH-like_sf"/>
</dbReference>
<dbReference type="GO" id="GO:0006310">
    <property type="term" value="P:DNA recombination"/>
    <property type="evidence" value="ECO:0007669"/>
    <property type="project" value="UniProtKB-UniRule"/>
</dbReference>
<dbReference type="RefSeq" id="WP_259056616.1">
    <property type="nucleotide sequence ID" value="NZ_JANUCT010000017.1"/>
</dbReference>
<gene>
    <name evidence="13" type="primary">ruvC</name>
    <name evidence="15" type="ORF">J2T55_002217</name>
</gene>
<keyword evidence="11 13" id="KW-0234">DNA repair</keyword>
<evidence type="ECO:0000256" key="5">
    <source>
        <dbReference type="ARBA" id="ARBA00022759"/>
    </source>
</evidence>
<comment type="subunit">
    <text evidence="13">Homodimer which binds Holliday junction (HJ) DNA. The HJ becomes 2-fold symmetrical on binding to RuvC with unstacked arms; it has a different conformation from HJ DNA in complex with RuvA. In the full resolvosome a probable DNA-RuvA(4)-RuvB(12)-RuvC(2) complex forms which resolves the HJ.</text>
</comment>
<dbReference type="CDD" id="cd16962">
    <property type="entry name" value="RuvC"/>
    <property type="match status" value="1"/>
</dbReference>
<dbReference type="SUPFAM" id="SSF53098">
    <property type="entry name" value="Ribonuclease H-like"/>
    <property type="match status" value="1"/>
</dbReference>
<dbReference type="InterPro" id="IPR020563">
    <property type="entry name" value="X-over_junc_endoDNase_Mg_BS"/>
</dbReference>
<keyword evidence="16" id="KW-1185">Reference proteome</keyword>
<evidence type="ECO:0000256" key="14">
    <source>
        <dbReference type="NCBIfam" id="TIGR00228"/>
    </source>
</evidence>
<dbReference type="AlphaFoldDB" id="A0AAE3L5W8"/>
<keyword evidence="6 13" id="KW-0227">DNA damage</keyword>
<evidence type="ECO:0000256" key="6">
    <source>
        <dbReference type="ARBA" id="ARBA00022763"/>
    </source>
</evidence>
<feature type="binding site" evidence="13">
    <location>
        <position position="67"/>
    </location>
    <ligand>
        <name>Mg(2+)</name>
        <dbReference type="ChEBI" id="CHEBI:18420"/>
        <label>2</label>
    </ligand>
</feature>
<feature type="active site" evidence="13">
    <location>
        <position position="67"/>
    </location>
</feature>
<protein>
    <recommendedName>
        <fullName evidence="13 14">Crossover junction endodeoxyribonuclease RuvC</fullName>
        <ecNumber evidence="13 14">3.1.21.10</ecNumber>
    </recommendedName>
    <alternativeName>
        <fullName evidence="13">Holliday junction nuclease RuvC</fullName>
    </alternativeName>
    <alternativeName>
        <fullName evidence="13">Holliday junction resolvase RuvC</fullName>
    </alternativeName>
</protein>
<comment type="function">
    <text evidence="13">The RuvA-RuvB-RuvC complex processes Holliday junction (HJ) DNA during genetic recombination and DNA repair. Endonuclease that resolves HJ intermediates. Cleaves cruciform DNA by making single-stranded nicks across the HJ at symmetrical positions within the homologous arms, yielding a 5'-phosphate and a 3'-hydroxyl group; requires a central core of homology in the junction. The consensus cleavage sequence is 5'-(A/T)TT(C/G)-3'. Cleavage occurs on the 3'-side of the TT dinucleotide at the point of strand exchange. HJ branch migration catalyzed by RuvA-RuvB allows RuvC to scan DNA until it finds its consensus sequence, where it cleaves and resolves the cruciform DNA.</text>
</comment>
<dbReference type="Gene3D" id="3.30.420.10">
    <property type="entry name" value="Ribonuclease H-like superfamily/Ribonuclease H"/>
    <property type="match status" value="1"/>
</dbReference>
<evidence type="ECO:0000256" key="11">
    <source>
        <dbReference type="ARBA" id="ARBA00023204"/>
    </source>
</evidence>
<feature type="binding site" evidence="13">
    <location>
        <position position="8"/>
    </location>
    <ligand>
        <name>Mg(2+)</name>
        <dbReference type="ChEBI" id="CHEBI:18420"/>
        <label>1</label>
    </ligand>
</feature>
<dbReference type="PROSITE" id="PS01321">
    <property type="entry name" value="RUVC"/>
    <property type="match status" value="1"/>
</dbReference>
<evidence type="ECO:0000256" key="13">
    <source>
        <dbReference type="HAMAP-Rule" id="MF_00034"/>
    </source>
</evidence>
<dbReference type="Proteomes" id="UP001204445">
    <property type="component" value="Unassembled WGS sequence"/>
</dbReference>
<dbReference type="HAMAP" id="MF_00034">
    <property type="entry name" value="RuvC"/>
    <property type="match status" value="1"/>
</dbReference>
<dbReference type="InterPro" id="IPR036397">
    <property type="entry name" value="RNaseH_sf"/>
</dbReference>
<proteinExistence type="inferred from homology"/>
<evidence type="ECO:0000256" key="9">
    <source>
        <dbReference type="ARBA" id="ARBA00023125"/>
    </source>
</evidence>
<dbReference type="Pfam" id="PF02075">
    <property type="entry name" value="RuvC"/>
    <property type="match status" value="1"/>
</dbReference>
<comment type="similarity">
    <text evidence="1 13">Belongs to the RuvC family.</text>
</comment>
<dbReference type="FunFam" id="3.30.420.10:FF:000002">
    <property type="entry name" value="Crossover junction endodeoxyribonuclease RuvC"/>
    <property type="match status" value="1"/>
</dbReference>
<dbReference type="GO" id="GO:0006281">
    <property type="term" value="P:DNA repair"/>
    <property type="evidence" value="ECO:0007669"/>
    <property type="project" value="UniProtKB-UniRule"/>
</dbReference>
<comment type="catalytic activity">
    <reaction evidence="12 13">
        <text>Endonucleolytic cleavage at a junction such as a reciprocal single-stranded crossover between two homologous DNA duplexes (Holliday junction).</text>
        <dbReference type="EC" id="3.1.21.10"/>
    </reaction>
</comment>
<feature type="binding site" evidence="13">
    <location>
        <position position="139"/>
    </location>
    <ligand>
        <name>Mg(2+)</name>
        <dbReference type="ChEBI" id="CHEBI:18420"/>
        <label>1</label>
    </ligand>
</feature>
<dbReference type="GO" id="GO:0005737">
    <property type="term" value="C:cytoplasm"/>
    <property type="evidence" value="ECO:0007669"/>
    <property type="project" value="UniProtKB-SubCell"/>
</dbReference>
<evidence type="ECO:0000256" key="8">
    <source>
        <dbReference type="ARBA" id="ARBA00022842"/>
    </source>
</evidence>
<dbReference type="GO" id="GO:0008821">
    <property type="term" value="F:crossover junction DNA endonuclease activity"/>
    <property type="evidence" value="ECO:0007669"/>
    <property type="project" value="UniProtKB-UniRule"/>
</dbReference>
<evidence type="ECO:0000256" key="12">
    <source>
        <dbReference type="ARBA" id="ARBA00029354"/>
    </source>
</evidence>
<dbReference type="PRINTS" id="PR00696">
    <property type="entry name" value="RSOLVASERUVC"/>
</dbReference>
<keyword evidence="7 13" id="KW-0378">Hydrolase</keyword>
<dbReference type="EC" id="3.1.21.10" evidence="13 14"/>
<keyword evidence="8 13" id="KW-0460">Magnesium</keyword>
<evidence type="ECO:0000313" key="15">
    <source>
        <dbReference type="EMBL" id="MCS3904182.1"/>
    </source>
</evidence>
<evidence type="ECO:0000256" key="10">
    <source>
        <dbReference type="ARBA" id="ARBA00023172"/>
    </source>
</evidence>